<dbReference type="Proteomes" id="UP000448867">
    <property type="component" value="Unassembled WGS sequence"/>
</dbReference>
<dbReference type="AlphaFoldDB" id="A0A7X2IZQ5"/>
<protein>
    <submittedName>
        <fullName evidence="1">Uncharacterized protein</fullName>
    </submittedName>
</protein>
<dbReference type="RefSeq" id="WP_154307611.1">
    <property type="nucleotide sequence ID" value="NZ_WKKI01000016.1"/>
</dbReference>
<evidence type="ECO:0000313" key="1">
    <source>
        <dbReference type="EMBL" id="MRX72447.1"/>
    </source>
</evidence>
<keyword evidence="2" id="KW-1185">Reference proteome</keyword>
<dbReference type="OrthoDB" id="6313019at2"/>
<gene>
    <name evidence="1" type="ORF">GJU40_09850</name>
</gene>
<name>A0A7X2IZQ5_9BACI</name>
<dbReference type="EMBL" id="WKKI01000016">
    <property type="protein sequence ID" value="MRX72447.1"/>
    <property type="molecule type" value="Genomic_DNA"/>
</dbReference>
<organism evidence="1 2">
    <name type="scientific">Metabacillus lacus</name>
    <dbReference type="NCBI Taxonomy" id="1983721"/>
    <lineage>
        <taxon>Bacteria</taxon>
        <taxon>Bacillati</taxon>
        <taxon>Bacillota</taxon>
        <taxon>Bacilli</taxon>
        <taxon>Bacillales</taxon>
        <taxon>Bacillaceae</taxon>
        <taxon>Metabacillus</taxon>
    </lineage>
</organism>
<proteinExistence type="predicted"/>
<comment type="caution">
    <text evidence="1">The sequence shown here is derived from an EMBL/GenBank/DDBJ whole genome shotgun (WGS) entry which is preliminary data.</text>
</comment>
<sequence>MEKLLLNGITGFTDDNHSPPHQVDGHLFKELCYYFARDNHGKVNNVSPPQYPANFFCAHVEMRDNHFYILLNEVYPYLAFASEVGFEGIAFTNSPAAVNEPFSSHYEIIGADELNAPFHLASLKSTDLNSAEVKQISFWSPETIGQILFNYWD</sequence>
<reference evidence="1 2" key="1">
    <citation type="submission" date="2019-11" db="EMBL/GenBank/DDBJ databases">
        <title>Bacillus lacus genome.</title>
        <authorList>
            <person name="Allen C.J."/>
            <person name="Newman J.D."/>
        </authorList>
    </citation>
    <scope>NUCLEOTIDE SEQUENCE [LARGE SCALE GENOMIC DNA]</scope>
    <source>
        <strain evidence="1 2">KCTC 33946</strain>
    </source>
</reference>
<evidence type="ECO:0000313" key="2">
    <source>
        <dbReference type="Proteomes" id="UP000448867"/>
    </source>
</evidence>
<accession>A0A7X2IZQ5</accession>